<dbReference type="GO" id="GO:0101006">
    <property type="term" value="F:protein histidine phosphatase activity"/>
    <property type="evidence" value="ECO:0007669"/>
    <property type="project" value="TreeGrafter"/>
</dbReference>
<dbReference type="EMBL" id="FONG01000003">
    <property type="protein sequence ID" value="SFE46670.1"/>
    <property type="molecule type" value="Genomic_DNA"/>
</dbReference>
<feature type="binding site" evidence="2">
    <location>
        <position position="63"/>
    </location>
    <ligand>
        <name>substrate</name>
    </ligand>
</feature>
<dbReference type="RefSeq" id="WP_322934425.1">
    <property type="nucleotide sequence ID" value="NZ_FONG01000003.1"/>
</dbReference>
<feature type="active site" description="Proton donor/acceptor" evidence="1">
    <location>
        <position position="84"/>
    </location>
</feature>
<organism evidence="3 4">
    <name type="scientific">Actinacidiphila alni</name>
    <dbReference type="NCBI Taxonomy" id="380248"/>
    <lineage>
        <taxon>Bacteria</taxon>
        <taxon>Bacillati</taxon>
        <taxon>Actinomycetota</taxon>
        <taxon>Actinomycetes</taxon>
        <taxon>Kitasatosporales</taxon>
        <taxon>Streptomycetaceae</taxon>
        <taxon>Actinacidiphila</taxon>
    </lineage>
</organism>
<dbReference type="InterPro" id="IPR013078">
    <property type="entry name" value="His_Pase_superF_clade-1"/>
</dbReference>
<dbReference type="InterPro" id="IPR029033">
    <property type="entry name" value="His_PPase_superfam"/>
</dbReference>
<proteinExistence type="predicted"/>
<dbReference type="Pfam" id="PF00300">
    <property type="entry name" value="His_Phos_1"/>
    <property type="match status" value="1"/>
</dbReference>
<dbReference type="InterPro" id="IPR050275">
    <property type="entry name" value="PGM_Phosphatase"/>
</dbReference>
<dbReference type="PANTHER" id="PTHR48100:SF15">
    <property type="entry name" value="SEDOHEPTULOSE 1,7-BISPHOSPHATASE"/>
    <property type="match status" value="1"/>
</dbReference>
<keyword evidence="4" id="KW-1185">Reference proteome</keyword>
<evidence type="ECO:0000256" key="1">
    <source>
        <dbReference type="PIRSR" id="PIRSR613078-1"/>
    </source>
</evidence>
<gene>
    <name evidence="3" type="ORF">SAMN05216251_103202</name>
</gene>
<dbReference type="AlphaFoldDB" id="A0A1I2AUV0"/>
<name>A0A1I2AUV0_9ACTN</name>
<reference evidence="3 4" key="1">
    <citation type="submission" date="2016-10" db="EMBL/GenBank/DDBJ databases">
        <authorList>
            <person name="de Groot N.N."/>
        </authorList>
    </citation>
    <scope>NUCLEOTIDE SEQUENCE [LARGE SCALE GENOMIC DNA]</scope>
    <source>
        <strain evidence="3 4">CGMCC 4.3510</strain>
    </source>
</reference>
<dbReference type="SUPFAM" id="SSF53254">
    <property type="entry name" value="Phosphoglycerate mutase-like"/>
    <property type="match status" value="1"/>
</dbReference>
<dbReference type="Proteomes" id="UP000199323">
    <property type="component" value="Unassembled WGS sequence"/>
</dbReference>
<dbReference type="SMART" id="SM00855">
    <property type="entry name" value="PGAM"/>
    <property type="match status" value="1"/>
</dbReference>
<accession>A0A1I2AUV0</accession>
<dbReference type="STRING" id="380248.SAMN05216251_103202"/>
<feature type="binding site" evidence="2">
    <location>
        <begin position="26"/>
        <end position="27"/>
    </location>
    <ligand>
        <name>substrate</name>
    </ligand>
</feature>
<dbReference type="Gene3D" id="3.40.50.1240">
    <property type="entry name" value="Phosphoglycerate mutase-like"/>
    <property type="match status" value="1"/>
</dbReference>
<dbReference type="CDD" id="cd07067">
    <property type="entry name" value="HP_PGM_like"/>
    <property type="match status" value="1"/>
</dbReference>
<evidence type="ECO:0000256" key="2">
    <source>
        <dbReference type="PIRSR" id="PIRSR613078-2"/>
    </source>
</evidence>
<sequence length="202" mass="22004">MPHSAVGAIVVVRHGETQWSRAGRHTGVSEVMLTSTGTNQALALGRALSAWRFLSVFTGPPARARDTASLAGWHETCIDPDLAEWDFGGYEGLTLAETRERAGHPDWLLWDDGVVPGRTPGESLAHVGARADRVLARARRFLEHGHVAMVADDHILRILSARWLGMPPQSGRLLSLSVGSFSVLTREHGRPVITQWNTPAAR</sequence>
<dbReference type="PANTHER" id="PTHR48100">
    <property type="entry name" value="BROAD-SPECIFICITY PHOSPHATASE YOR283W-RELATED"/>
    <property type="match status" value="1"/>
</dbReference>
<feature type="active site" description="Tele-phosphohistidine intermediate" evidence="1">
    <location>
        <position position="14"/>
    </location>
</feature>
<dbReference type="GO" id="GO:0070297">
    <property type="term" value="P:regulation of phosphorelay signal transduction system"/>
    <property type="evidence" value="ECO:0007669"/>
    <property type="project" value="TreeGrafter"/>
</dbReference>
<evidence type="ECO:0000313" key="4">
    <source>
        <dbReference type="Proteomes" id="UP000199323"/>
    </source>
</evidence>
<evidence type="ECO:0000313" key="3">
    <source>
        <dbReference type="EMBL" id="SFE46670.1"/>
    </source>
</evidence>
<protein>
    <submittedName>
        <fullName evidence="3">Probable phosphoglycerate mutase</fullName>
    </submittedName>
</protein>